<evidence type="ECO:0000313" key="2">
    <source>
        <dbReference type="EMBL" id="GME82471.1"/>
    </source>
</evidence>
<feature type="region of interest" description="Disordered" evidence="1">
    <location>
        <begin position="43"/>
        <end position="65"/>
    </location>
</feature>
<evidence type="ECO:0000313" key="3">
    <source>
        <dbReference type="Proteomes" id="UP001165120"/>
    </source>
</evidence>
<gene>
    <name evidence="2" type="ORF">Cboi02_000677200</name>
</gene>
<reference evidence="2" key="1">
    <citation type="submission" date="2023-04" db="EMBL/GenBank/DDBJ databases">
        <title>Candida boidinii NBRC 10035.</title>
        <authorList>
            <person name="Ichikawa N."/>
            <person name="Sato H."/>
            <person name="Tonouchi N."/>
        </authorList>
    </citation>
    <scope>NUCLEOTIDE SEQUENCE</scope>
    <source>
        <strain evidence="2">NBRC 10035</strain>
    </source>
</reference>
<proteinExistence type="predicted"/>
<sequence length="142" mass="16692">METKSLNAIINTSNTTNSFKIIKKNFTNIYYSLTNRFSTKLKEEQEQQSNCEINESKDEYNDNTNKNESKKFQLILKFDDHLKSLRDLFINNEDTIDINTSKLRSENDLNLNDLNNDNNDNHSEFSFQRTAYSDFSPLITKN</sequence>
<accession>A0A9W6TAD0</accession>
<evidence type="ECO:0000256" key="1">
    <source>
        <dbReference type="SAM" id="MobiDB-lite"/>
    </source>
</evidence>
<name>A0A9W6TAD0_CANBO</name>
<organism evidence="2 3">
    <name type="scientific">Candida boidinii</name>
    <name type="common">Yeast</name>
    <dbReference type="NCBI Taxonomy" id="5477"/>
    <lineage>
        <taxon>Eukaryota</taxon>
        <taxon>Fungi</taxon>
        <taxon>Dikarya</taxon>
        <taxon>Ascomycota</taxon>
        <taxon>Saccharomycotina</taxon>
        <taxon>Pichiomycetes</taxon>
        <taxon>Pichiales</taxon>
        <taxon>Pichiaceae</taxon>
        <taxon>Ogataea</taxon>
        <taxon>Ogataea/Candida clade</taxon>
    </lineage>
</organism>
<feature type="compositionally biased region" description="Basic and acidic residues" evidence="1">
    <location>
        <begin position="54"/>
        <end position="65"/>
    </location>
</feature>
<dbReference type="EMBL" id="BSXN01005215">
    <property type="protein sequence ID" value="GME82471.1"/>
    <property type="molecule type" value="Genomic_DNA"/>
</dbReference>
<dbReference type="Proteomes" id="UP001165120">
    <property type="component" value="Unassembled WGS sequence"/>
</dbReference>
<keyword evidence="3" id="KW-1185">Reference proteome</keyword>
<dbReference type="AlphaFoldDB" id="A0A9W6TAD0"/>
<protein>
    <submittedName>
        <fullName evidence="2">Unnamed protein product</fullName>
    </submittedName>
</protein>
<comment type="caution">
    <text evidence="2">The sequence shown here is derived from an EMBL/GenBank/DDBJ whole genome shotgun (WGS) entry which is preliminary data.</text>
</comment>